<keyword evidence="3 5" id="KW-1133">Transmembrane helix</keyword>
<feature type="transmembrane region" description="Helical" evidence="5">
    <location>
        <begin position="374"/>
        <end position="399"/>
    </location>
</feature>
<dbReference type="PANTHER" id="PTHR46641">
    <property type="entry name" value="FMRFAMIDE RECEPTOR-RELATED"/>
    <property type="match status" value="1"/>
</dbReference>
<accession>A0A193KUB8</accession>
<protein>
    <submittedName>
        <fullName evidence="7">GCR091</fullName>
    </submittedName>
</protein>
<dbReference type="AlphaFoldDB" id="A0A193KUB8"/>
<name>A0A193KUB8_SCHMD</name>
<feature type="transmembrane region" description="Helical" evidence="5">
    <location>
        <begin position="108"/>
        <end position="127"/>
    </location>
</feature>
<feature type="transmembrane region" description="Helical" evidence="5">
    <location>
        <begin position="195"/>
        <end position="215"/>
    </location>
</feature>
<comment type="subcellular location">
    <subcellularLocation>
        <location evidence="1">Membrane</location>
    </subcellularLocation>
</comment>
<evidence type="ECO:0000259" key="6">
    <source>
        <dbReference type="PROSITE" id="PS50262"/>
    </source>
</evidence>
<dbReference type="Pfam" id="PF00001">
    <property type="entry name" value="7tm_1"/>
    <property type="match status" value="1"/>
</dbReference>
<dbReference type="GO" id="GO:0004930">
    <property type="term" value="F:G protein-coupled receptor activity"/>
    <property type="evidence" value="ECO:0007669"/>
    <property type="project" value="InterPro"/>
</dbReference>
<feature type="domain" description="G-protein coupled receptors family 1 profile" evidence="6">
    <location>
        <begin position="88"/>
        <end position="396"/>
    </location>
</feature>
<evidence type="ECO:0000256" key="3">
    <source>
        <dbReference type="ARBA" id="ARBA00022989"/>
    </source>
</evidence>
<evidence type="ECO:0000256" key="4">
    <source>
        <dbReference type="ARBA" id="ARBA00023136"/>
    </source>
</evidence>
<dbReference type="EMBL" id="KX018896">
    <property type="protein sequence ID" value="ANO39057.1"/>
    <property type="molecule type" value="mRNA"/>
</dbReference>
<sequence>MVLMNINGLFSELQIPNTLIRVHNSEMHLFLSTNESEWSPICRDLIKTDHQEFYRYCILLKYSFTPHVFMFLLESVILGLICVFGFIGNIISITVLIMESHASQSPSIILRLLCVSDTLFLITYFFYSSLRHVYPMTSYLVQYHDIYPYLVPYLWSLAMTIQMTVNWLVVLVTVERYCALKHPFIAKKFFTNGNLKLISILSIALAVVFNIPRFYEWDVINFRIDPCFNYSVIRADNSHLRENAIYSILYRSVFYAVLVAIGPVACVLWLNVSLIKLIKSAGNNLIIRNVSANTSISHSSRQRNQVNGPTYQLFQPAASTSISTAYGQCIQEKNRSVNRLIILLVSVFIICEIPALIHQFLAVFVTSTSHDSPMIYTVSLSNALVTLKSSSNFLIYCLGGKKFRFTLRRLCRRSTQSKIPRIFLAAAWKRINQTNTKSSLKRPAKQYELVLNRRPCIDLGAHIY</sequence>
<reference evidence="7" key="1">
    <citation type="journal article" date="2016" name="PLoS Biol.">
        <title>GPCRs Direct Germline Development and Somatic Gonad Function in Planarians.</title>
        <authorList>
            <person name="Saberi A."/>
            <person name="Jamal A."/>
            <person name="Beets I."/>
            <person name="Schoofs L."/>
            <person name="Newmark P.A."/>
        </authorList>
    </citation>
    <scope>NUCLEOTIDE SEQUENCE</scope>
</reference>
<organism evidence="7">
    <name type="scientific">Schmidtea mediterranea</name>
    <name type="common">Freshwater planarian flatworm</name>
    <dbReference type="NCBI Taxonomy" id="79327"/>
    <lineage>
        <taxon>Eukaryota</taxon>
        <taxon>Metazoa</taxon>
        <taxon>Spiralia</taxon>
        <taxon>Lophotrochozoa</taxon>
        <taxon>Platyhelminthes</taxon>
        <taxon>Rhabditophora</taxon>
        <taxon>Seriata</taxon>
        <taxon>Tricladida</taxon>
        <taxon>Continenticola</taxon>
        <taxon>Geoplanoidea</taxon>
        <taxon>Dugesiidae</taxon>
        <taxon>Schmidtea</taxon>
    </lineage>
</organism>
<feature type="transmembrane region" description="Helical" evidence="5">
    <location>
        <begin position="153"/>
        <end position="174"/>
    </location>
</feature>
<proteinExistence type="evidence at transcript level"/>
<evidence type="ECO:0000313" key="7">
    <source>
        <dbReference type="EMBL" id="ANO39057.1"/>
    </source>
</evidence>
<dbReference type="PROSITE" id="PS50262">
    <property type="entry name" value="G_PROTEIN_RECEP_F1_2"/>
    <property type="match status" value="1"/>
</dbReference>
<dbReference type="SUPFAM" id="SSF81321">
    <property type="entry name" value="Family A G protein-coupled receptor-like"/>
    <property type="match status" value="1"/>
</dbReference>
<keyword evidence="2 5" id="KW-0812">Transmembrane</keyword>
<dbReference type="CDD" id="cd14978">
    <property type="entry name" value="7tmA_FMRFamide_R-like"/>
    <property type="match status" value="1"/>
</dbReference>
<dbReference type="InterPro" id="IPR017452">
    <property type="entry name" value="GPCR_Rhodpsn_7TM"/>
</dbReference>
<dbReference type="PANTHER" id="PTHR46641:SF2">
    <property type="entry name" value="FMRFAMIDE RECEPTOR"/>
    <property type="match status" value="1"/>
</dbReference>
<dbReference type="InterPro" id="IPR052954">
    <property type="entry name" value="GPCR-Ligand_Int"/>
</dbReference>
<keyword evidence="4 5" id="KW-0472">Membrane</keyword>
<dbReference type="OrthoDB" id="10011262at2759"/>
<dbReference type="Gene3D" id="1.20.1070.10">
    <property type="entry name" value="Rhodopsin 7-helix transmembrane proteins"/>
    <property type="match status" value="1"/>
</dbReference>
<feature type="transmembrane region" description="Helical" evidence="5">
    <location>
        <begin position="69"/>
        <end position="96"/>
    </location>
</feature>
<evidence type="ECO:0000256" key="5">
    <source>
        <dbReference type="SAM" id="Phobius"/>
    </source>
</evidence>
<dbReference type="InterPro" id="IPR000276">
    <property type="entry name" value="GPCR_Rhodpsn"/>
</dbReference>
<feature type="transmembrane region" description="Helical" evidence="5">
    <location>
        <begin position="340"/>
        <end position="362"/>
    </location>
</feature>
<dbReference type="PRINTS" id="PR00237">
    <property type="entry name" value="GPCRRHODOPSN"/>
</dbReference>
<dbReference type="GO" id="GO:0016020">
    <property type="term" value="C:membrane"/>
    <property type="evidence" value="ECO:0007669"/>
    <property type="project" value="UniProtKB-SubCell"/>
</dbReference>
<gene>
    <name evidence="7" type="primary">gcr091</name>
</gene>
<evidence type="ECO:0000256" key="2">
    <source>
        <dbReference type="ARBA" id="ARBA00022692"/>
    </source>
</evidence>
<feature type="transmembrane region" description="Helical" evidence="5">
    <location>
        <begin position="248"/>
        <end position="270"/>
    </location>
</feature>
<evidence type="ECO:0000256" key="1">
    <source>
        <dbReference type="ARBA" id="ARBA00004370"/>
    </source>
</evidence>